<dbReference type="InterPro" id="IPR027417">
    <property type="entry name" value="P-loop_NTPase"/>
</dbReference>
<dbReference type="GO" id="GO:0005834">
    <property type="term" value="C:heterotrimeric G-protein complex"/>
    <property type="evidence" value="ECO:0007669"/>
    <property type="project" value="TreeGrafter"/>
</dbReference>
<dbReference type="GO" id="GO:0005737">
    <property type="term" value="C:cytoplasm"/>
    <property type="evidence" value="ECO:0007669"/>
    <property type="project" value="TreeGrafter"/>
</dbReference>
<dbReference type="FunFam" id="3.40.50.300:FF:000692">
    <property type="entry name" value="Guanine nucleotide-binding protein subunit alpha"/>
    <property type="match status" value="1"/>
</dbReference>
<organism evidence="7">
    <name type="scientific">Hexamita inflata</name>
    <dbReference type="NCBI Taxonomy" id="28002"/>
    <lineage>
        <taxon>Eukaryota</taxon>
        <taxon>Metamonada</taxon>
        <taxon>Diplomonadida</taxon>
        <taxon>Hexamitidae</taxon>
        <taxon>Hexamitinae</taxon>
        <taxon>Hexamita</taxon>
    </lineage>
</organism>
<dbReference type="SMART" id="SM00275">
    <property type="entry name" value="G_alpha"/>
    <property type="match status" value="1"/>
</dbReference>
<keyword evidence="2 5" id="KW-0547">Nucleotide-binding</keyword>
<reference evidence="8 9" key="2">
    <citation type="submission" date="2024-07" db="EMBL/GenBank/DDBJ databases">
        <authorList>
            <person name="Akdeniz Z."/>
        </authorList>
    </citation>
    <scope>NUCLEOTIDE SEQUENCE [LARGE SCALE GENOMIC DNA]</scope>
</reference>
<evidence type="ECO:0000313" key="7">
    <source>
        <dbReference type="EMBL" id="CAI9929088.1"/>
    </source>
</evidence>
<reference evidence="7" key="1">
    <citation type="submission" date="2023-06" db="EMBL/GenBank/DDBJ databases">
        <authorList>
            <person name="Kurt Z."/>
        </authorList>
    </citation>
    <scope>NUCLEOTIDE SEQUENCE</scope>
</reference>
<protein>
    <submittedName>
        <fullName evidence="7">G-protein alpha subunit</fullName>
    </submittedName>
    <submittedName>
        <fullName evidence="8">G-protein_alpha subunit</fullName>
    </submittedName>
</protein>
<dbReference type="AlphaFoldDB" id="A0AA86P102"/>
<evidence type="ECO:0000256" key="6">
    <source>
        <dbReference type="PIRSR" id="PIRSR601019-2"/>
    </source>
</evidence>
<dbReference type="Pfam" id="PF00503">
    <property type="entry name" value="G-alpha"/>
    <property type="match status" value="1"/>
</dbReference>
<evidence type="ECO:0000313" key="9">
    <source>
        <dbReference type="Proteomes" id="UP001642409"/>
    </source>
</evidence>
<dbReference type="EMBL" id="CAXDID020000049">
    <property type="protein sequence ID" value="CAL6004709.1"/>
    <property type="molecule type" value="Genomic_DNA"/>
</dbReference>
<name>A0AA86P102_9EUKA</name>
<sequence>MFACCGSSNKDVNENEKLVTQKFDRQLEQQNKESKLEIKLLLLGSGDSGKSTFFRQIQNNFGTGFTQDQLNTYKLPIQTAFLRNLQAATSIMEQIRQSVDESNSEFAQQLLQMQPEVFQTMIMSSNKENEHYTEDSTDNYSTFVDKCYKLARDSNMKTIFEAPMCYQLKIPAHVKTILQSSVLDQNYTVSVNDLVRYRLKTTQVQQISFKVQGRSFRLIDVGGQIAERKKWSAIFKDAASIVYVASMIDYDLTLDEDPSVNRMVDSLQLFEQTINCETFRSTPIILLLNKFDLFKTKVETVPLRNTFKDFKEPQEPHKYIQDRFLSMNKNPRRQIYSFFSTAIDGEIVNEIFKTSVKILLKEEMSRLGFE</sequence>
<dbReference type="GO" id="GO:0003924">
    <property type="term" value="F:GTPase activity"/>
    <property type="evidence" value="ECO:0007669"/>
    <property type="project" value="InterPro"/>
</dbReference>
<evidence type="ECO:0000256" key="1">
    <source>
        <dbReference type="ARBA" id="ARBA00022723"/>
    </source>
</evidence>
<dbReference type="Gene3D" id="1.10.400.10">
    <property type="entry name" value="GI Alpha 1, domain 2-like"/>
    <property type="match status" value="1"/>
</dbReference>
<keyword evidence="6" id="KW-0460">Magnesium</keyword>
<feature type="binding site" evidence="6">
    <location>
        <position position="201"/>
    </location>
    <ligand>
        <name>Mg(2+)</name>
        <dbReference type="ChEBI" id="CHEBI:18420"/>
    </ligand>
</feature>
<evidence type="ECO:0000256" key="3">
    <source>
        <dbReference type="ARBA" id="ARBA00023134"/>
    </source>
</evidence>
<dbReference type="EMBL" id="CATOUU010000424">
    <property type="protein sequence ID" value="CAI9929088.1"/>
    <property type="molecule type" value="Genomic_DNA"/>
</dbReference>
<dbReference type="Proteomes" id="UP001642409">
    <property type="component" value="Unassembled WGS sequence"/>
</dbReference>
<dbReference type="SUPFAM" id="SSF52540">
    <property type="entry name" value="P-loop containing nucleoside triphosphate hydrolases"/>
    <property type="match status" value="1"/>
</dbReference>
<feature type="binding site" evidence="6">
    <location>
        <position position="51"/>
    </location>
    <ligand>
        <name>Mg(2+)</name>
        <dbReference type="ChEBI" id="CHEBI:18420"/>
    </ligand>
</feature>
<evidence type="ECO:0000256" key="5">
    <source>
        <dbReference type="PIRSR" id="PIRSR601019-1"/>
    </source>
</evidence>
<dbReference type="GO" id="GO:0001664">
    <property type="term" value="F:G protein-coupled receptor binding"/>
    <property type="evidence" value="ECO:0007669"/>
    <property type="project" value="TreeGrafter"/>
</dbReference>
<dbReference type="InterPro" id="IPR011025">
    <property type="entry name" value="GproteinA_insert"/>
</dbReference>
<keyword evidence="4" id="KW-0807">Transducer</keyword>
<dbReference type="GO" id="GO:0005525">
    <property type="term" value="F:GTP binding"/>
    <property type="evidence" value="ECO:0007669"/>
    <property type="project" value="UniProtKB-KW"/>
</dbReference>
<dbReference type="CDD" id="cd00066">
    <property type="entry name" value="G-alpha"/>
    <property type="match status" value="1"/>
</dbReference>
<feature type="binding site" evidence="5">
    <location>
        <position position="342"/>
    </location>
    <ligand>
        <name>GTP</name>
        <dbReference type="ChEBI" id="CHEBI:37565"/>
    </ligand>
</feature>
<dbReference type="GO" id="GO:0031683">
    <property type="term" value="F:G-protein beta/gamma-subunit complex binding"/>
    <property type="evidence" value="ECO:0007669"/>
    <property type="project" value="InterPro"/>
</dbReference>
<dbReference type="PROSITE" id="PS51882">
    <property type="entry name" value="G_ALPHA"/>
    <property type="match status" value="1"/>
</dbReference>
<evidence type="ECO:0000256" key="2">
    <source>
        <dbReference type="ARBA" id="ARBA00022741"/>
    </source>
</evidence>
<gene>
    <name evidence="7" type="ORF">HINF_LOCUS16733</name>
    <name evidence="8" type="ORF">HINF_LOCUS19017</name>
</gene>
<keyword evidence="1 6" id="KW-0479">Metal-binding</keyword>
<dbReference type="GO" id="GO:0007188">
    <property type="term" value="P:adenylate cyclase-modulating G protein-coupled receptor signaling pathway"/>
    <property type="evidence" value="ECO:0007669"/>
    <property type="project" value="TreeGrafter"/>
</dbReference>
<dbReference type="InterPro" id="IPR001019">
    <property type="entry name" value="Gprotein_alpha_su"/>
</dbReference>
<comment type="caution">
    <text evidence="7">The sequence shown here is derived from an EMBL/GenBank/DDBJ whole genome shotgun (WGS) entry which is preliminary data.</text>
</comment>
<dbReference type="PANTHER" id="PTHR10218">
    <property type="entry name" value="GTP-BINDING PROTEIN ALPHA SUBUNIT"/>
    <property type="match status" value="1"/>
</dbReference>
<evidence type="ECO:0000256" key="4">
    <source>
        <dbReference type="ARBA" id="ARBA00023224"/>
    </source>
</evidence>
<feature type="binding site" evidence="5">
    <location>
        <begin position="289"/>
        <end position="292"/>
    </location>
    <ligand>
        <name>GTP</name>
        <dbReference type="ChEBI" id="CHEBI:37565"/>
    </ligand>
</feature>
<dbReference type="Gene3D" id="3.40.50.300">
    <property type="entry name" value="P-loop containing nucleotide triphosphate hydrolases"/>
    <property type="match status" value="1"/>
</dbReference>
<dbReference type="PANTHER" id="PTHR10218:SF302">
    <property type="entry name" value="GUANINE NUCLEOTIDE-BINDING PROTEIN ALPHA-5 SUBUNIT"/>
    <property type="match status" value="1"/>
</dbReference>
<feature type="binding site" evidence="5">
    <location>
        <begin position="220"/>
        <end position="224"/>
    </location>
    <ligand>
        <name>GTP</name>
        <dbReference type="ChEBI" id="CHEBI:37565"/>
    </ligand>
</feature>
<dbReference type="PRINTS" id="PR00318">
    <property type="entry name" value="GPROTEINA"/>
</dbReference>
<keyword evidence="9" id="KW-1185">Reference proteome</keyword>
<accession>A0AA86P102</accession>
<dbReference type="GO" id="GO:0046872">
    <property type="term" value="F:metal ion binding"/>
    <property type="evidence" value="ECO:0007669"/>
    <property type="project" value="UniProtKB-KW"/>
</dbReference>
<keyword evidence="3 5" id="KW-0342">GTP-binding</keyword>
<proteinExistence type="predicted"/>
<evidence type="ECO:0000313" key="8">
    <source>
        <dbReference type="EMBL" id="CAL6004709.1"/>
    </source>
</evidence>